<evidence type="ECO:0000313" key="2">
    <source>
        <dbReference type="Proteomes" id="UP000799772"/>
    </source>
</evidence>
<keyword evidence="2" id="KW-1185">Reference proteome</keyword>
<gene>
    <name evidence="1" type="ORF">NA57DRAFT_58657</name>
</gene>
<protein>
    <submittedName>
        <fullName evidence="1">Uncharacterized protein</fullName>
    </submittedName>
</protein>
<proteinExistence type="predicted"/>
<dbReference type="EMBL" id="ML978129">
    <property type="protein sequence ID" value="KAF2096769.1"/>
    <property type="molecule type" value="Genomic_DNA"/>
</dbReference>
<reference evidence="1" key="1">
    <citation type="journal article" date="2020" name="Stud. Mycol.">
        <title>101 Dothideomycetes genomes: a test case for predicting lifestyles and emergence of pathogens.</title>
        <authorList>
            <person name="Haridas S."/>
            <person name="Albert R."/>
            <person name="Binder M."/>
            <person name="Bloem J."/>
            <person name="Labutti K."/>
            <person name="Salamov A."/>
            <person name="Andreopoulos B."/>
            <person name="Baker S."/>
            <person name="Barry K."/>
            <person name="Bills G."/>
            <person name="Bluhm B."/>
            <person name="Cannon C."/>
            <person name="Castanera R."/>
            <person name="Culley D."/>
            <person name="Daum C."/>
            <person name="Ezra D."/>
            <person name="Gonzalez J."/>
            <person name="Henrissat B."/>
            <person name="Kuo A."/>
            <person name="Liang C."/>
            <person name="Lipzen A."/>
            <person name="Lutzoni F."/>
            <person name="Magnuson J."/>
            <person name="Mondo S."/>
            <person name="Nolan M."/>
            <person name="Ohm R."/>
            <person name="Pangilinan J."/>
            <person name="Park H.-J."/>
            <person name="Ramirez L."/>
            <person name="Alfaro M."/>
            <person name="Sun H."/>
            <person name="Tritt A."/>
            <person name="Yoshinaga Y."/>
            <person name="Zwiers L.-H."/>
            <person name="Turgeon B."/>
            <person name="Goodwin S."/>
            <person name="Spatafora J."/>
            <person name="Crous P."/>
            <person name="Grigoriev I."/>
        </authorList>
    </citation>
    <scope>NUCLEOTIDE SEQUENCE</scope>
    <source>
        <strain evidence="1">CBS 133067</strain>
    </source>
</reference>
<dbReference type="Proteomes" id="UP000799772">
    <property type="component" value="Unassembled WGS sequence"/>
</dbReference>
<comment type="caution">
    <text evidence="1">The sequence shown here is derived from an EMBL/GenBank/DDBJ whole genome shotgun (WGS) entry which is preliminary data.</text>
</comment>
<evidence type="ECO:0000313" key="1">
    <source>
        <dbReference type="EMBL" id="KAF2096769.1"/>
    </source>
</evidence>
<dbReference type="AlphaFoldDB" id="A0A9P4ID17"/>
<organism evidence="1 2">
    <name type="scientific">Rhizodiscina lignyota</name>
    <dbReference type="NCBI Taxonomy" id="1504668"/>
    <lineage>
        <taxon>Eukaryota</taxon>
        <taxon>Fungi</taxon>
        <taxon>Dikarya</taxon>
        <taxon>Ascomycota</taxon>
        <taxon>Pezizomycotina</taxon>
        <taxon>Dothideomycetes</taxon>
        <taxon>Pleosporomycetidae</taxon>
        <taxon>Aulographales</taxon>
        <taxon>Rhizodiscinaceae</taxon>
        <taxon>Rhizodiscina</taxon>
    </lineage>
</organism>
<name>A0A9P4ID17_9PEZI</name>
<sequence>MSLAEAAAKHLSAYQDTVSTGKELKFAPKEELDGKIRKLSDGVASFYLPKAVFFGMPEFTVFDTPTDVADTLNHVSGLYFTKGLGFDLRPKSHRIEVVCEAERGVGTAACFVKWTYHPSEKSGFQPWDVDILYGFRKRADGTAGWEYCVIDGELTEMLKRVPDLFDDGKK</sequence>
<accession>A0A9P4ID17</accession>